<dbReference type="STRING" id="292415.Tbd_1337"/>
<protein>
    <submittedName>
        <fullName evidence="1">Uncharacterized protein</fullName>
    </submittedName>
</protein>
<dbReference type="Proteomes" id="UP000008291">
    <property type="component" value="Chromosome"/>
</dbReference>
<reference evidence="1 2" key="1">
    <citation type="journal article" date="2006" name="J. Bacteriol.">
        <title>The genome sequence of the obligately chemolithoautotrophic, facultatively anaerobic bacterium Thiobacillus denitrificans.</title>
        <authorList>
            <person name="Beller H.R."/>
            <person name="Chain P.S."/>
            <person name="Letain T.E."/>
            <person name="Chakicherla A."/>
            <person name="Larimer F.W."/>
            <person name="Richardson P.M."/>
            <person name="Coleman M.A."/>
            <person name="Wood A.P."/>
            <person name="Kelly D.P."/>
        </authorList>
    </citation>
    <scope>NUCLEOTIDE SEQUENCE [LARGE SCALE GENOMIC DNA]</scope>
    <source>
        <strain evidence="1 2">ATCC 25259</strain>
    </source>
</reference>
<keyword evidence="2" id="KW-1185">Reference proteome</keyword>
<name>Q3SJ77_THIDA</name>
<organism evidence="1 2">
    <name type="scientific">Thiobacillus denitrificans (strain ATCC 25259 / T1)</name>
    <dbReference type="NCBI Taxonomy" id="292415"/>
    <lineage>
        <taxon>Bacteria</taxon>
        <taxon>Pseudomonadati</taxon>
        <taxon>Pseudomonadota</taxon>
        <taxon>Betaproteobacteria</taxon>
        <taxon>Nitrosomonadales</taxon>
        <taxon>Thiobacillaceae</taxon>
        <taxon>Thiobacillus</taxon>
    </lineage>
</organism>
<dbReference type="EMBL" id="CP000116">
    <property type="protein sequence ID" value="AAZ97290.1"/>
    <property type="molecule type" value="Genomic_DNA"/>
</dbReference>
<dbReference type="eggNOG" id="COG1742">
    <property type="taxonomic scope" value="Bacteria"/>
</dbReference>
<dbReference type="KEGG" id="tbd:Tbd_1337"/>
<proteinExistence type="predicted"/>
<dbReference type="GO" id="GO:0016020">
    <property type="term" value="C:membrane"/>
    <property type="evidence" value="ECO:0007669"/>
    <property type="project" value="InterPro"/>
</dbReference>
<dbReference type="AlphaFoldDB" id="Q3SJ77"/>
<sequence>MLFAITAAAEIVGCYLPWLVLRQDKLAWLLTPHPAATGLRLYHGGACEAHGRWDALIGVRLLDPAAHVKVKSCVDFG</sequence>
<dbReference type="InterPro" id="IPR003844">
    <property type="entry name" value="UPF0060"/>
</dbReference>
<gene>
    <name evidence="1" type="ordered locus">Tbd_1337</name>
</gene>
<dbReference type="RefSeq" id="WP_011311849.1">
    <property type="nucleotide sequence ID" value="NC_007404.1"/>
</dbReference>
<dbReference type="HOGENOM" id="CLU_117653_2_1_4"/>
<dbReference type="Pfam" id="PF02694">
    <property type="entry name" value="UPF0060"/>
    <property type="match status" value="1"/>
</dbReference>
<accession>Q3SJ77</accession>
<evidence type="ECO:0000313" key="2">
    <source>
        <dbReference type="Proteomes" id="UP000008291"/>
    </source>
</evidence>
<evidence type="ECO:0000313" key="1">
    <source>
        <dbReference type="EMBL" id="AAZ97290.1"/>
    </source>
</evidence>